<comment type="caution">
    <text evidence="3">The sequence shown here is derived from an EMBL/GenBank/DDBJ whole genome shotgun (WGS) entry which is preliminary data.</text>
</comment>
<evidence type="ECO:0000313" key="3">
    <source>
        <dbReference type="EMBL" id="KAL2823187.1"/>
    </source>
</evidence>
<protein>
    <recommendedName>
        <fullName evidence="2">Zinc-binding loop region of homing endonuclease domain-containing protein</fullName>
    </recommendedName>
</protein>
<feature type="compositionally biased region" description="Polar residues" evidence="1">
    <location>
        <begin position="1"/>
        <end position="14"/>
    </location>
</feature>
<reference evidence="3 4" key="1">
    <citation type="submission" date="2024-07" db="EMBL/GenBank/DDBJ databases">
        <title>Section-level genome sequencing and comparative genomics of Aspergillus sections Usti and Cavernicolus.</title>
        <authorList>
            <consortium name="Lawrence Berkeley National Laboratory"/>
            <person name="Nybo J.L."/>
            <person name="Vesth T.C."/>
            <person name="Theobald S."/>
            <person name="Frisvad J.C."/>
            <person name="Larsen T.O."/>
            <person name="Kjaerboelling I."/>
            <person name="Rothschild-Mancinelli K."/>
            <person name="Lyhne E.K."/>
            <person name="Kogle M.E."/>
            <person name="Barry K."/>
            <person name="Clum A."/>
            <person name="Na H."/>
            <person name="Ledsgaard L."/>
            <person name="Lin J."/>
            <person name="Lipzen A."/>
            <person name="Kuo A."/>
            <person name="Riley R."/>
            <person name="Mondo S."/>
            <person name="LaButti K."/>
            <person name="Haridas S."/>
            <person name="Pangalinan J."/>
            <person name="Salamov A.A."/>
            <person name="Simmons B.A."/>
            <person name="Magnuson J.K."/>
            <person name="Chen J."/>
            <person name="Drula E."/>
            <person name="Henrissat B."/>
            <person name="Wiebenga A."/>
            <person name="Lubbers R.J."/>
            <person name="Gomes A.C."/>
            <person name="Makela M.R."/>
            <person name="Stajich J."/>
            <person name="Grigoriev I.V."/>
            <person name="Mortensen U.H."/>
            <person name="De vries R.P."/>
            <person name="Baker S.E."/>
            <person name="Andersen M.R."/>
        </authorList>
    </citation>
    <scope>NUCLEOTIDE SEQUENCE [LARGE SCALE GENOMIC DNA]</scope>
    <source>
        <strain evidence="3 4">CBS 600.67</strain>
    </source>
</reference>
<accession>A0ABR4I6A6</accession>
<organism evidence="3 4">
    <name type="scientific">Aspergillus cavernicola</name>
    <dbReference type="NCBI Taxonomy" id="176166"/>
    <lineage>
        <taxon>Eukaryota</taxon>
        <taxon>Fungi</taxon>
        <taxon>Dikarya</taxon>
        <taxon>Ascomycota</taxon>
        <taxon>Pezizomycotina</taxon>
        <taxon>Eurotiomycetes</taxon>
        <taxon>Eurotiomycetidae</taxon>
        <taxon>Eurotiales</taxon>
        <taxon>Aspergillaceae</taxon>
        <taxon>Aspergillus</taxon>
        <taxon>Aspergillus subgen. Nidulantes</taxon>
    </lineage>
</organism>
<feature type="domain" description="Zinc-binding loop region of homing endonuclease" evidence="2">
    <location>
        <begin position="41"/>
        <end position="78"/>
    </location>
</feature>
<dbReference type="EMBL" id="JBFXLS010000055">
    <property type="protein sequence ID" value="KAL2823187.1"/>
    <property type="molecule type" value="Genomic_DNA"/>
</dbReference>
<dbReference type="InterPro" id="IPR008704">
    <property type="entry name" value="Endonuclease_Zinc-binding_loop"/>
</dbReference>
<dbReference type="Pfam" id="PF05551">
    <property type="entry name" value="zf-His_Me_endon"/>
    <property type="match status" value="1"/>
</dbReference>
<dbReference type="InterPro" id="IPR044925">
    <property type="entry name" value="His-Me_finger_sf"/>
</dbReference>
<sequence>MSLSTVRPAPTSSFVHHHPPHPGSSTFSQPLNTFIALALALNRAAAGNHASHLCDNRHCFNPAHIAKQSVATNNSRACLGTLQCAVVMLSYASTSCGWGPRDQAS</sequence>
<feature type="region of interest" description="Disordered" evidence="1">
    <location>
        <begin position="1"/>
        <end position="25"/>
    </location>
</feature>
<dbReference type="SUPFAM" id="SSF54060">
    <property type="entry name" value="His-Me finger endonucleases"/>
    <property type="match status" value="1"/>
</dbReference>
<dbReference type="InterPro" id="IPR044930">
    <property type="entry name" value="Homing_endonuclease_His-Me"/>
</dbReference>
<keyword evidence="4" id="KW-1185">Reference proteome</keyword>
<dbReference type="Gene3D" id="3.90.75.10">
    <property type="entry name" value="Homing Intron 3 (I-ppo) Encoded Endonuclease, Chain A"/>
    <property type="match status" value="1"/>
</dbReference>
<evidence type="ECO:0000313" key="4">
    <source>
        <dbReference type="Proteomes" id="UP001610335"/>
    </source>
</evidence>
<evidence type="ECO:0000256" key="1">
    <source>
        <dbReference type="SAM" id="MobiDB-lite"/>
    </source>
</evidence>
<name>A0ABR4I6A6_9EURO</name>
<gene>
    <name evidence="3" type="ORF">BDW59DRAFT_163531</name>
</gene>
<dbReference type="Proteomes" id="UP001610335">
    <property type="component" value="Unassembled WGS sequence"/>
</dbReference>
<proteinExistence type="predicted"/>
<evidence type="ECO:0000259" key="2">
    <source>
        <dbReference type="Pfam" id="PF05551"/>
    </source>
</evidence>